<dbReference type="Proteomes" id="UP001245370">
    <property type="component" value="Unassembled WGS sequence"/>
</dbReference>
<comment type="caution">
    <text evidence="11">The sequence shown here is derived from an EMBL/GenBank/DDBJ whole genome shotgun (WGS) entry which is preliminary data.</text>
</comment>
<dbReference type="EMBL" id="JAVDPY010000006">
    <property type="protein sequence ID" value="MDR6335044.1"/>
    <property type="molecule type" value="Genomic_DNA"/>
</dbReference>
<evidence type="ECO:0000313" key="14">
    <source>
        <dbReference type="Proteomes" id="UP001245370"/>
    </source>
</evidence>
<dbReference type="SUPFAM" id="SSF81343">
    <property type="entry name" value="Fumarate reductase respiratory complex transmembrane subunits"/>
    <property type="match status" value="1"/>
</dbReference>
<feature type="transmembrane region" description="Helical" evidence="10">
    <location>
        <begin position="104"/>
        <end position="123"/>
    </location>
</feature>
<dbReference type="Pfam" id="PF01127">
    <property type="entry name" value="Sdh_cyt"/>
    <property type="match status" value="1"/>
</dbReference>
<accession>A0A9W6FN87</accession>
<dbReference type="InterPro" id="IPR039023">
    <property type="entry name" value="SdhC_prok"/>
</dbReference>
<evidence type="ECO:0000313" key="12">
    <source>
        <dbReference type="EMBL" id="MDR6335044.1"/>
    </source>
</evidence>
<sequence>MKPSAFSSTTRPGLREASHLKPGFIAALLHRLSGVALAVFLPMHFIALGTALSGANALDSFLAVTHSPLVKIAEWGLVSALAVHMALGLRVLAIEWFSFRGHTAGVVAGAIAAGLAVGLLFLLSGW</sequence>
<name>A0A9W6FN87_XANFL</name>
<comment type="function">
    <text evidence="2">Membrane-anchoring subunit of succinate dehydrogenase (SDH).</text>
</comment>
<feature type="transmembrane region" description="Helical" evidence="10">
    <location>
        <begin position="28"/>
        <end position="52"/>
    </location>
</feature>
<keyword evidence="9 10" id="KW-0472">Membrane</keyword>
<dbReference type="GeneID" id="95764188"/>
<evidence type="ECO:0000256" key="6">
    <source>
        <dbReference type="ARBA" id="ARBA00022723"/>
    </source>
</evidence>
<dbReference type="InterPro" id="IPR034804">
    <property type="entry name" value="SQR/QFR_C/D"/>
</dbReference>
<dbReference type="PANTHER" id="PTHR41910:SF1">
    <property type="entry name" value="SUCCINATE DEHYDROGENASE HYDROPHOBIC MEMBRANE ANCHOR SUBUNIT"/>
    <property type="match status" value="1"/>
</dbReference>
<evidence type="ECO:0000256" key="10">
    <source>
        <dbReference type="SAM" id="Phobius"/>
    </source>
</evidence>
<keyword evidence="7 10" id="KW-1133">Transmembrane helix</keyword>
<evidence type="ECO:0000256" key="7">
    <source>
        <dbReference type="ARBA" id="ARBA00022989"/>
    </source>
</evidence>
<evidence type="ECO:0000313" key="13">
    <source>
        <dbReference type="Proteomes" id="UP001144397"/>
    </source>
</evidence>
<evidence type="ECO:0000256" key="1">
    <source>
        <dbReference type="ARBA" id="ARBA00001971"/>
    </source>
</evidence>
<keyword evidence="8" id="KW-0408">Iron</keyword>
<dbReference type="PANTHER" id="PTHR41910">
    <property type="entry name" value="SUCCINATE DEHYDROGENASE 2 MEMBRANE SUBUNIT SDHC"/>
    <property type="match status" value="1"/>
</dbReference>
<comment type="subcellular location">
    <subcellularLocation>
        <location evidence="3">Membrane</location>
    </subcellularLocation>
</comment>
<protein>
    <submittedName>
        <fullName evidence="12">Fumarate reductase subunit D</fullName>
    </submittedName>
</protein>
<evidence type="ECO:0000256" key="4">
    <source>
        <dbReference type="ARBA" id="ARBA00022617"/>
    </source>
</evidence>
<reference evidence="11" key="1">
    <citation type="submission" date="2022-12" db="EMBL/GenBank/DDBJ databases">
        <title>Reference genome sequencing for broad-spectrum identification of bacterial and archaeal isolates by mass spectrometry.</title>
        <authorList>
            <person name="Sekiguchi Y."/>
            <person name="Tourlousse D.M."/>
        </authorList>
    </citation>
    <scope>NUCLEOTIDE SEQUENCE</scope>
    <source>
        <strain evidence="11">301</strain>
    </source>
</reference>
<dbReference type="GO" id="GO:0046872">
    <property type="term" value="F:metal ion binding"/>
    <property type="evidence" value="ECO:0007669"/>
    <property type="project" value="UniProtKB-KW"/>
</dbReference>
<dbReference type="Gene3D" id="1.20.1300.10">
    <property type="entry name" value="Fumarate reductase/succinate dehydrogenase, transmembrane subunit"/>
    <property type="match status" value="1"/>
</dbReference>
<keyword evidence="5 10" id="KW-0812">Transmembrane</keyword>
<dbReference type="Proteomes" id="UP001144397">
    <property type="component" value="Unassembled WGS sequence"/>
</dbReference>
<dbReference type="InterPro" id="IPR000701">
    <property type="entry name" value="SuccDH_FuR_B_TM-su"/>
</dbReference>
<keyword evidence="4" id="KW-0349">Heme</keyword>
<evidence type="ECO:0000256" key="8">
    <source>
        <dbReference type="ARBA" id="ARBA00023004"/>
    </source>
</evidence>
<dbReference type="AlphaFoldDB" id="A0A9W6FN87"/>
<organism evidence="11 13">
    <name type="scientific">Xanthobacter flavus</name>
    <dbReference type="NCBI Taxonomy" id="281"/>
    <lineage>
        <taxon>Bacteria</taxon>
        <taxon>Pseudomonadati</taxon>
        <taxon>Pseudomonadota</taxon>
        <taxon>Alphaproteobacteria</taxon>
        <taxon>Hyphomicrobiales</taxon>
        <taxon>Xanthobacteraceae</taxon>
        <taxon>Xanthobacter</taxon>
    </lineage>
</organism>
<keyword evidence="6" id="KW-0479">Metal-binding</keyword>
<dbReference type="RefSeq" id="WP_281808584.1">
    <property type="nucleotide sequence ID" value="NZ_BSDO01000005.1"/>
</dbReference>
<feature type="transmembrane region" description="Helical" evidence="10">
    <location>
        <begin position="72"/>
        <end position="92"/>
    </location>
</feature>
<reference evidence="12 14" key="2">
    <citation type="submission" date="2023-07" db="EMBL/GenBank/DDBJ databases">
        <title>Genomic Encyclopedia of Type Strains, Phase IV (KMG-IV): sequencing the most valuable type-strain genomes for metagenomic binning, comparative biology and taxonomic classification.</title>
        <authorList>
            <person name="Goeker M."/>
        </authorList>
    </citation>
    <scope>NUCLEOTIDE SEQUENCE [LARGE SCALE GENOMIC DNA]</scope>
    <source>
        <strain evidence="12 14">DSM 338</strain>
    </source>
</reference>
<evidence type="ECO:0000256" key="3">
    <source>
        <dbReference type="ARBA" id="ARBA00004370"/>
    </source>
</evidence>
<keyword evidence="14" id="KW-1185">Reference proteome</keyword>
<proteinExistence type="predicted"/>
<evidence type="ECO:0000313" key="11">
    <source>
        <dbReference type="EMBL" id="GLI23733.1"/>
    </source>
</evidence>
<comment type="cofactor">
    <cofactor evidence="1">
        <name>heme</name>
        <dbReference type="ChEBI" id="CHEBI:30413"/>
    </cofactor>
</comment>
<dbReference type="GO" id="GO:0016020">
    <property type="term" value="C:membrane"/>
    <property type="evidence" value="ECO:0007669"/>
    <property type="project" value="UniProtKB-SubCell"/>
</dbReference>
<evidence type="ECO:0000256" key="9">
    <source>
        <dbReference type="ARBA" id="ARBA00023136"/>
    </source>
</evidence>
<evidence type="ECO:0000256" key="2">
    <source>
        <dbReference type="ARBA" id="ARBA00004050"/>
    </source>
</evidence>
<evidence type="ECO:0000256" key="5">
    <source>
        <dbReference type="ARBA" id="ARBA00022692"/>
    </source>
</evidence>
<dbReference type="EMBL" id="BSDO01000005">
    <property type="protein sequence ID" value="GLI23733.1"/>
    <property type="molecule type" value="Genomic_DNA"/>
</dbReference>
<gene>
    <name evidence="12" type="ORF">GGQ86_003534</name>
    <name evidence="11" type="ORF">XFLAVUS301_34070</name>
</gene>